<proteinExistence type="predicted"/>
<evidence type="ECO:0000256" key="3">
    <source>
        <dbReference type="ARBA" id="ARBA00023004"/>
    </source>
</evidence>
<protein>
    <submittedName>
        <fullName evidence="7">Cytochrome C oxidase, cbb3-type, subunit III</fullName>
    </submittedName>
</protein>
<evidence type="ECO:0000256" key="5">
    <source>
        <dbReference type="SAM" id="MobiDB-lite"/>
    </source>
</evidence>
<dbReference type="AlphaFoldDB" id="A0A1H1SY84"/>
<dbReference type="PROSITE" id="PS51007">
    <property type="entry name" value="CYTC"/>
    <property type="match status" value="1"/>
</dbReference>
<keyword evidence="3 4" id="KW-0408">Iron</keyword>
<evidence type="ECO:0000313" key="8">
    <source>
        <dbReference type="Proteomes" id="UP000243207"/>
    </source>
</evidence>
<dbReference type="InterPro" id="IPR036909">
    <property type="entry name" value="Cyt_c-like_dom_sf"/>
</dbReference>
<dbReference type="EMBL" id="LT629736">
    <property type="protein sequence ID" value="SDS52369.1"/>
    <property type="molecule type" value="Genomic_DNA"/>
</dbReference>
<dbReference type="RefSeq" id="WP_093393117.1">
    <property type="nucleotide sequence ID" value="NZ_LT629736.1"/>
</dbReference>
<organism evidence="7 8">
    <name type="scientific">Halopseudomonas xinjiangensis</name>
    <dbReference type="NCBI Taxonomy" id="487184"/>
    <lineage>
        <taxon>Bacteria</taxon>
        <taxon>Pseudomonadati</taxon>
        <taxon>Pseudomonadota</taxon>
        <taxon>Gammaproteobacteria</taxon>
        <taxon>Pseudomonadales</taxon>
        <taxon>Pseudomonadaceae</taxon>
        <taxon>Halopseudomonas</taxon>
    </lineage>
</organism>
<dbReference type="Pfam" id="PF13442">
    <property type="entry name" value="Cytochrome_CBB3"/>
    <property type="match status" value="1"/>
</dbReference>
<feature type="compositionally biased region" description="Basic and acidic residues" evidence="5">
    <location>
        <begin position="216"/>
        <end position="227"/>
    </location>
</feature>
<feature type="region of interest" description="Disordered" evidence="5">
    <location>
        <begin position="167"/>
        <end position="227"/>
    </location>
</feature>
<dbReference type="GO" id="GO:0046872">
    <property type="term" value="F:metal ion binding"/>
    <property type="evidence" value="ECO:0007669"/>
    <property type="project" value="UniProtKB-KW"/>
</dbReference>
<evidence type="ECO:0000259" key="6">
    <source>
        <dbReference type="PROSITE" id="PS51007"/>
    </source>
</evidence>
<dbReference type="STRING" id="487184.SAMN05216421_1683"/>
<gene>
    <name evidence="7" type="ORF">SAMN05216421_1683</name>
</gene>
<keyword evidence="2 4" id="KW-0479">Metal-binding</keyword>
<dbReference type="GO" id="GO:0020037">
    <property type="term" value="F:heme binding"/>
    <property type="evidence" value="ECO:0007669"/>
    <property type="project" value="InterPro"/>
</dbReference>
<dbReference type="OrthoDB" id="9765171at2"/>
<dbReference type="Gene3D" id="1.10.760.10">
    <property type="entry name" value="Cytochrome c-like domain"/>
    <property type="match status" value="1"/>
</dbReference>
<name>A0A1H1SY84_9GAMM</name>
<evidence type="ECO:0000256" key="4">
    <source>
        <dbReference type="PROSITE-ProRule" id="PRU00433"/>
    </source>
</evidence>
<feature type="compositionally biased region" description="Low complexity" evidence="5">
    <location>
        <begin position="202"/>
        <end position="213"/>
    </location>
</feature>
<keyword evidence="8" id="KW-1185">Reference proteome</keyword>
<reference evidence="8" key="1">
    <citation type="submission" date="2016-10" db="EMBL/GenBank/DDBJ databases">
        <authorList>
            <person name="Varghese N."/>
            <person name="Submissions S."/>
        </authorList>
    </citation>
    <scope>NUCLEOTIDE SEQUENCE [LARGE SCALE GENOMIC DNA]</scope>
    <source>
        <strain evidence="8">NRRL B-51270</strain>
    </source>
</reference>
<accession>A0A1H1SY84</accession>
<dbReference type="InterPro" id="IPR009056">
    <property type="entry name" value="Cyt_c-like_dom"/>
</dbReference>
<dbReference type="GO" id="GO:0009055">
    <property type="term" value="F:electron transfer activity"/>
    <property type="evidence" value="ECO:0007669"/>
    <property type="project" value="InterPro"/>
</dbReference>
<evidence type="ECO:0000313" key="7">
    <source>
        <dbReference type="EMBL" id="SDS52369.1"/>
    </source>
</evidence>
<feature type="domain" description="Cytochrome c" evidence="6">
    <location>
        <begin position="68"/>
        <end position="154"/>
    </location>
</feature>
<evidence type="ECO:0000256" key="1">
    <source>
        <dbReference type="ARBA" id="ARBA00022617"/>
    </source>
</evidence>
<evidence type="ECO:0000256" key="2">
    <source>
        <dbReference type="ARBA" id="ARBA00022723"/>
    </source>
</evidence>
<sequence>MKKIVGTLVVAFAVFATAVAGVVYFGVISVAADEPHSAVVHDFLEVARNRSIAVRSESIDVPDLKGADNIQAGSGNYDAMCASCHLTPGQSASELSKGLYPSPPDLTQTGLSGDPARTFWIIKHGIKASGMPAWGQSMADQYIWEMVAFLDELPSLNAEEYRTLVASSGGHQHGGGETAPHGDHHSGTEAAGGHAENHHGAAEASQPSPAQPSTHIHADGKEHLHEH</sequence>
<dbReference type="Proteomes" id="UP000243207">
    <property type="component" value="Chromosome I"/>
</dbReference>
<keyword evidence="1 4" id="KW-0349">Heme</keyword>
<dbReference type="SUPFAM" id="SSF46626">
    <property type="entry name" value="Cytochrome c"/>
    <property type="match status" value="1"/>
</dbReference>